<dbReference type="GeneID" id="87883162"/>
<keyword evidence="2" id="KW-1185">Reference proteome</keyword>
<feature type="non-terminal residue" evidence="1">
    <location>
        <position position="1"/>
    </location>
</feature>
<dbReference type="PANTHER" id="PTHR35569:SF1">
    <property type="entry name" value="CYANAMIDE HYDRATASE DDI2-RELATED"/>
    <property type="match status" value="1"/>
</dbReference>
<protein>
    <submittedName>
        <fullName evidence="1">Uncharacterized protein</fullName>
    </submittedName>
</protein>
<dbReference type="EMBL" id="JAUDZG010000001">
    <property type="protein sequence ID" value="KAK3309355.1"/>
    <property type="molecule type" value="Genomic_DNA"/>
</dbReference>
<sequence>GTIRHRLREMVPKHPACEKAFSIAQADLPAPIFNHSFRVFLYAQTFMISEFPGPDAPGAVTLRHEFKPPPYLEAPSVRDPNRSVALFVACMLHAYRTDPRYDATAMRFELCGADATAKVLGRHGFSVLTIREAWLAVALHTTPRIAEDLNGIIRALRLAVRADFHCFPLPNLRLLPGGFQPGELSRLIDAELPRLDVEKALADRIVDWARNKPDEVFERAKAPRSTWPGELVEVMRADSQLSRWRVMGLESGTALNRAFY</sequence>
<gene>
    <name evidence="1" type="ORF">B0T15DRAFT_386593</name>
</gene>
<dbReference type="AlphaFoldDB" id="A0AAJ0H0S9"/>
<accession>A0AAJ0H0S9</accession>
<reference evidence="1" key="1">
    <citation type="journal article" date="2023" name="Mol. Phylogenet. Evol.">
        <title>Genome-scale phylogeny and comparative genomics of the fungal order Sordariales.</title>
        <authorList>
            <person name="Hensen N."/>
            <person name="Bonometti L."/>
            <person name="Westerberg I."/>
            <person name="Brannstrom I.O."/>
            <person name="Guillou S."/>
            <person name="Cros-Aarteil S."/>
            <person name="Calhoun S."/>
            <person name="Haridas S."/>
            <person name="Kuo A."/>
            <person name="Mondo S."/>
            <person name="Pangilinan J."/>
            <person name="Riley R."/>
            <person name="LaButti K."/>
            <person name="Andreopoulos B."/>
            <person name="Lipzen A."/>
            <person name="Chen C."/>
            <person name="Yan M."/>
            <person name="Daum C."/>
            <person name="Ng V."/>
            <person name="Clum A."/>
            <person name="Steindorff A."/>
            <person name="Ohm R.A."/>
            <person name="Martin F."/>
            <person name="Silar P."/>
            <person name="Natvig D.O."/>
            <person name="Lalanne C."/>
            <person name="Gautier V."/>
            <person name="Ament-Velasquez S.L."/>
            <person name="Kruys A."/>
            <person name="Hutchinson M.I."/>
            <person name="Powell A.J."/>
            <person name="Barry K."/>
            <person name="Miller A.N."/>
            <person name="Grigoriev I.V."/>
            <person name="Debuchy R."/>
            <person name="Gladieux P."/>
            <person name="Hiltunen Thoren M."/>
            <person name="Johannesson H."/>
        </authorList>
    </citation>
    <scope>NUCLEOTIDE SEQUENCE</scope>
    <source>
        <strain evidence="1">CBS 333.67</strain>
    </source>
</reference>
<proteinExistence type="predicted"/>
<dbReference type="RefSeq" id="XP_062725135.1">
    <property type="nucleotide sequence ID" value="XM_062864333.1"/>
</dbReference>
<evidence type="ECO:0000313" key="1">
    <source>
        <dbReference type="EMBL" id="KAK3309355.1"/>
    </source>
</evidence>
<reference evidence="1" key="2">
    <citation type="submission" date="2023-06" db="EMBL/GenBank/DDBJ databases">
        <authorList>
            <consortium name="Lawrence Berkeley National Laboratory"/>
            <person name="Mondo S.J."/>
            <person name="Hensen N."/>
            <person name="Bonometti L."/>
            <person name="Westerberg I."/>
            <person name="Brannstrom I.O."/>
            <person name="Guillou S."/>
            <person name="Cros-Aarteil S."/>
            <person name="Calhoun S."/>
            <person name="Haridas S."/>
            <person name="Kuo A."/>
            <person name="Pangilinan J."/>
            <person name="Riley R."/>
            <person name="Labutti K."/>
            <person name="Andreopoulos B."/>
            <person name="Lipzen A."/>
            <person name="Chen C."/>
            <person name="Yanf M."/>
            <person name="Daum C."/>
            <person name="Ng V."/>
            <person name="Clum A."/>
            <person name="Steindorff A."/>
            <person name="Ohm R."/>
            <person name="Martin F."/>
            <person name="Silar P."/>
            <person name="Natvig D."/>
            <person name="Lalanne C."/>
            <person name="Gautier V."/>
            <person name="Ament-Velasquez S.L."/>
            <person name="Kruys A."/>
            <person name="Hutchinson M.I."/>
            <person name="Powell A.J."/>
            <person name="Barry K."/>
            <person name="Miller A.N."/>
            <person name="Grigoriev I.V."/>
            <person name="Debuchy R."/>
            <person name="Gladieux P."/>
            <person name="Thoren M.H."/>
            <person name="Johannesson H."/>
        </authorList>
    </citation>
    <scope>NUCLEOTIDE SEQUENCE</scope>
    <source>
        <strain evidence="1">CBS 333.67</strain>
    </source>
</reference>
<evidence type="ECO:0000313" key="2">
    <source>
        <dbReference type="Proteomes" id="UP001273166"/>
    </source>
</evidence>
<dbReference type="PANTHER" id="PTHR35569">
    <property type="entry name" value="CYANAMIDE HYDRATASE DDI2-RELATED"/>
    <property type="match status" value="1"/>
</dbReference>
<name>A0AAJ0H0S9_9PEZI</name>
<comment type="caution">
    <text evidence="1">The sequence shown here is derived from an EMBL/GenBank/DDBJ whole genome shotgun (WGS) entry which is preliminary data.</text>
</comment>
<dbReference type="Proteomes" id="UP001273166">
    <property type="component" value="Unassembled WGS sequence"/>
</dbReference>
<organism evidence="1 2">
    <name type="scientific">Chaetomium strumarium</name>
    <dbReference type="NCBI Taxonomy" id="1170767"/>
    <lineage>
        <taxon>Eukaryota</taxon>
        <taxon>Fungi</taxon>
        <taxon>Dikarya</taxon>
        <taxon>Ascomycota</taxon>
        <taxon>Pezizomycotina</taxon>
        <taxon>Sordariomycetes</taxon>
        <taxon>Sordariomycetidae</taxon>
        <taxon>Sordariales</taxon>
        <taxon>Chaetomiaceae</taxon>
        <taxon>Chaetomium</taxon>
    </lineage>
</organism>